<organism evidence="3 4">
    <name type="scientific">Trypanosoma theileri</name>
    <dbReference type="NCBI Taxonomy" id="67003"/>
    <lineage>
        <taxon>Eukaryota</taxon>
        <taxon>Discoba</taxon>
        <taxon>Euglenozoa</taxon>
        <taxon>Kinetoplastea</taxon>
        <taxon>Metakinetoplastina</taxon>
        <taxon>Trypanosomatida</taxon>
        <taxon>Trypanosomatidae</taxon>
        <taxon>Trypanosoma</taxon>
    </lineage>
</organism>
<dbReference type="Pfam" id="PF08613">
    <property type="entry name" value="Cyclin"/>
    <property type="match status" value="1"/>
</dbReference>
<dbReference type="InterPro" id="IPR013922">
    <property type="entry name" value="Cyclin_PHO80-like"/>
</dbReference>
<evidence type="ECO:0000256" key="1">
    <source>
        <dbReference type="ARBA" id="ARBA00023127"/>
    </source>
</evidence>
<dbReference type="SUPFAM" id="SSF47954">
    <property type="entry name" value="Cyclin-like"/>
    <property type="match status" value="1"/>
</dbReference>
<dbReference type="GO" id="GO:0051301">
    <property type="term" value="P:cell division"/>
    <property type="evidence" value="ECO:0007669"/>
    <property type="project" value="UniProtKB-UniRule"/>
</dbReference>
<dbReference type="GO" id="GO:0019901">
    <property type="term" value="F:protein kinase binding"/>
    <property type="evidence" value="ECO:0007669"/>
    <property type="project" value="UniProtKB-UniRule"/>
</dbReference>
<gene>
    <name evidence="3" type="ORF">TM35_000071140</name>
</gene>
<protein>
    <recommendedName>
        <fullName evidence="2">Cyclin</fullName>
    </recommendedName>
</protein>
<dbReference type="Proteomes" id="UP000192257">
    <property type="component" value="Unassembled WGS sequence"/>
</dbReference>
<name>A0A1X0P2T0_9TRYP</name>
<dbReference type="InterPro" id="IPR012389">
    <property type="entry name" value="Cyclin_P/U"/>
</dbReference>
<sequence>MSTRTRSRTPAQVQMAAIITMYVQHIMELQAGLREELVEVKVAPPTESFPSFDFFCAEFVPGISVEKYVQRLVTYMRCSPEAYIFALAYIRHLFICGFPLHSRSIHRVLLTAVVVAAKTRDDLYCSMSYYSQVGGVSKHDLNMMELRFLVDLIDFKAEVHPDEYRSVCNDITAVESIKKNCSSASDVCDVTASNSPSELDETVSNSKPQWMTECQLYW</sequence>
<dbReference type="CDD" id="cd20558">
    <property type="entry name" value="CYCLIN_ScPCL7-like"/>
    <property type="match status" value="1"/>
</dbReference>
<dbReference type="VEuPathDB" id="TriTrypDB:TM35_000071140"/>
<proteinExistence type="inferred from homology"/>
<evidence type="ECO:0000313" key="4">
    <source>
        <dbReference type="Proteomes" id="UP000192257"/>
    </source>
</evidence>
<dbReference type="EMBL" id="NBCO01000007">
    <property type="protein sequence ID" value="ORC90690.1"/>
    <property type="molecule type" value="Genomic_DNA"/>
</dbReference>
<keyword evidence="4" id="KW-1185">Reference proteome</keyword>
<dbReference type="STRING" id="67003.A0A1X0P2T0"/>
<comment type="similarity">
    <text evidence="2">Belongs to the cyclin family.</text>
</comment>
<dbReference type="AlphaFoldDB" id="A0A1X0P2T0"/>
<comment type="caution">
    <text evidence="3">The sequence shown here is derived from an EMBL/GenBank/DDBJ whole genome shotgun (WGS) entry which is preliminary data.</text>
</comment>
<keyword evidence="1 2" id="KW-0195">Cyclin</keyword>
<dbReference type="OrthoDB" id="337735at2759"/>
<dbReference type="GeneID" id="39983340"/>
<dbReference type="PIRSF" id="PIRSF027110">
    <property type="entry name" value="PREG"/>
    <property type="match status" value="1"/>
</dbReference>
<dbReference type="PANTHER" id="PTHR15615:SF95">
    <property type="entry name" value="CYCLIN"/>
    <property type="match status" value="1"/>
</dbReference>
<accession>A0A1X0P2T0</accession>
<dbReference type="Gene3D" id="1.10.472.10">
    <property type="entry name" value="Cyclin-like"/>
    <property type="match status" value="1"/>
</dbReference>
<evidence type="ECO:0000256" key="2">
    <source>
        <dbReference type="PIRNR" id="PIRNR027110"/>
    </source>
</evidence>
<evidence type="ECO:0000313" key="3">
    <source>
        <dbReference type="EMBL" id="ORC90690.1"/>
    </source>
</evidence>
<dbReference type="InterPro" id="IPR036915">
    <property type="entry name" value="Cyclin-like_sf"/>
</dbReference>
<dbReference type="RefSeq" id="XP_028884756.1">
    <property type="nucleotide sequence ID" value="XM_029023560.1"/>
</dbReference>
<dbReference type="PANTHER" id="PTHR15615">
    <property type="match status" value="1"/>
</dbReference>
<reference evidence="3 4" key="1">
    <citation type="submission" date="2017-03" db="EMBL/GenBank/DDBJ databases">
        <title>An alternative strategy for trypanosome survival in the mammalian bloodstream revealed through genome and transcriptome analysis of the ubiquitous bovine parasite Trypanosoma (Megatrypanum) theileri.</title>
        <authorList>
            <person name="Kelly S."/>
            <person name="Ivens A."/>
            <person name="Mott A."/>
            <person name="O'Neill E."/>
            <person name="Emms D."/>
            <person name="Macleod O."/>
            <person name="Voorheis P."/>
            <person name="Matthews J."/>
            <person name="Matthews K."/>
            <person name="Carrington M."/>
        </authorList>
    </citation>
    <scope>NUCLEOTIDE SEQUENCE [LARGE SCALE GENOMIC DNA]</scope>
    <source>
        <strain evidence="3">Edinburgh</strain>
    </source>
</reference>